<protein>
    <submittedName>
        <fullName evidence="6">Integrase</fullName>
    </submittedName>
</protein>
<dbReference type="GO" id="GO:0006310">
    <property type="term" value="P:DNA recombination"/>
    <property type="evidence" value="ECO:0007669"/>
    <property type="project" value="UniProtKB-KW"/>
</dbReference>
<dbReference type="InterPro" id="IPR050090">
    <property type="entry name" value="Tyrosine_recombinase_XerCD"/>
</dbReference>
<sequence length="370" mass="42008">MASIKKRVGKLKTTYLVEVRIKGYPHQRASFDKLTDAKRWAAQTETEIKDGKHFKTTEAKRHTLADLVDRYIDKVLIPTKPGQIIHQKSQLLWFKEKIGFYALADVTTAILIKCREDLQDETTTQGKTRGPATINRYFAALGHAFTVAVNEWEWIDANPVRKMKKQKESDGRVRYLDDEELSRLLAACEASKHPMINTVVLITVSTGMRKTEVLNLFWKEPKKPPTGKNGNIEAWGVVHPDQCKIILHKTKNGDKRVIPLSGKAMAALREYAKVRRLDTDYVFPSEDGQKHADIRAAWEAAREAAKLEDFHFHDLRHTAASYLVMNGASLAEIAEILGHKTLQMVKRYAHLSDSHVAGVLERMNSKVFGE</sequence>
<dbReference type="InterPro" id="IPR010998">
    <property type="entry name" value="Integrase_recombinase_N"/>
</dbReference>
<dbReference type="GO" id="GO:0003677">
    <property type="term" value="F:DNA binding"/>
    <property type="evidence" value="ECO:0007669"/>
    <property type="project" value="UniProtKB-KW"/>
</dbReference>
<dbReference type="EMBL" id="LUUJ01000107">
    <property type="protein sequence ID" value="OAI12632.1"/>
    <property type="molecule type" value="Genomic_DNA"/>
</dbReference>
<keyword evidence="3" id="KW-0238">DNA-binding</keyword>
<dbReference type="RefSeq" id="WP_064041773.1">
    <property type="nucleotide sequence ID" value="NZ_LUUJ01000107.1"/>
</dbReference>
<dbReference type="AlphaFoldDB" id="A0A177N429"/>
<dbReference type="CDD" id="cd00796">
    <property type="entry name" value="INT_Rci_Hp1_C"/>
    <property type="match status" value="1"/>
</dbReference>
<dbReference type="PANTHER" id="PTHR30349:SF64">
    <property type="entry name" value="PROPHAGE INTEGRASE INTD-RELATED"/>
    <property type="match status" value="1"/>
</dbReference>
<organism evidence="6 7">
    <name type="scientific">Methylomonas koyamae</name>
    <dbReference type="NCBI Taxonomy" id="702114"/>
    <lineage>
        <taxon>Bacteria</taxon>
        <taxon>Pseudomonadati</taxon>
        <taxon>Pseudomonadota</taxon>
        <taxon>Gammaproteobacteria</taxon>
        <taxon>Methylococcales</taxon>
        <taxon>Methylococcaceae</taxon>
        <taxon>Methylomonas</taxon>
    </lineage>
</organism>
<evidence type="ECO:0000256" key="4">
    <source>
        <dbReference type="ARBA" id="ARBA00023172"/>
    </source>
</evidence>
<keyword evidence="4" id="KW-0233">DNA recombination</keyword>
<accession>A0A177N429</accession>
<dbReference type="Pfam" id="PF00589">
    <property type="entry name" value="Phage_integrase"/>
    <property type="match status" value="1"/>
</dbReference>
<evidence type="ECO:0000313" key="6">
    <source>
        <dbReference type="EMBL" id="OAI12632.1"/>
    </source>
</evidence>
<feature type="domain" description="Tyr recombinase" evidence="5">
    <location>
        <begin position="171"/>
        <end position="361"/>
    </location>
</feature>
<dbReference type="Gene3D" id="1.10.443.10">
    <property type="entry name" value="Intergrase catalytic core"/>
    <property type="match status" value="1"/>
</dbReference>
<comment type="similarity">
    <text evidence="1">Belongs to the 'phage' integrase family.</text>
</comment>
<name>A0A177N429_9GAMM</name>
<dbReference type="Proteomes" id="UP000077857">
    <property type="component" value="Unassembled WGS sequence"/>
</dbReference>
<evidence type="ECO:0000259" key="5">
    <source>
        <dbReference type="PROSITE" id="PS51898"/>
    </source>
</evidence>
<dbReference type="OrthoDB" id="9057547at2"/>
<evidence type="ECO:0000313" key="7">
    <source>
        <dbReference type="Proteomes" id="UP000077857"/>
    </source>
</evidence>
<proteinExistence type="inferred from homology"/>
<dbReference type="PANTHER" id="PTHR30349">
    <property type="entry name" value="PHAGE INTEGRASE-RELATED"/>
    <property type="match status" value="1"/>
</dbReference>
<evidence type="ECO:0000256" key="2">
    <source>
        <dbReference type="ARBA" id="ARBA00022908"/>
    </source>
</evidence>
<dbReference type="PROSITE" id="PS51898">
    <property type="entry name" value="TYR_RECOMBINASE"/>
    <property type="match status" value="1"/>
</dbReference>
<dbReference type="GO" id="GO:0015074">
    <property type="term" value="P:DNA integration"/>
    <property type="evidence" value="ECO:0007669"/>
    <property type="project" value="UniProtKB-KW"/>
</dbReference>
<comment type="caution">
    <text evidence="6">The sequence shown here is derived from an EMBL/GenBank/DDBJ whole genome shotgun (WGS) entry which is preliminary data.</text>
</comment>
<evidence type="ECO:0000256" key="1">
    <source>
        <dbReference type="ARBA" id="ARBA00008857"/>
    </source>
</evidence>
<keyword evidence="2" id="KW-0229">DNA integration</keyword>
<evidence type="ECO:0000256" key="3">
    <source>
        <dbReference type="ARBA" id="ARBA00023125"/>
    </source>
</evidence>
<dbReference type="Gene3D" id="1.10.150.130">
    <property type="match status" value="1"/>
</dbReference>
<dbReference type="InterPro" id="IPR002104">
    <property type="entry name" value="Integrase_catalytic"/>
</dbReference>
<reference evidence="6 7" key="1">
    <citation type="submission" date="2016-03" db="EMBL/GenBank/DDBJ databases">
        <authorList>
            <person name="Ploux O."/>
        </authorList>
    </citation>
    <scope>NUCLEOTIDE SEQUENCE [LARGE SCALE GENOMIC DNA]</scope>
    <source>
        <strain evidence="6 7">R-45378</strain>
    </source>
</reference>
<dbReference type="InterPro" id="IPR013762">
    <property type="entry name" value="Integrase-like_cat_sf"/>
</dbReference>
<dbReference type="SUPFAM" id="SSF56349">
    <property type="entry name" value="DNA breaking-rejoining enzymes"/>
    <property type="match status" value="1"/>
</dbReference>
<dbReference type="InterPro" id="IPR011010">
    <property type="entry name" value="DNA_brk_join_enz"/>
</dbReference>
<gene>
    <name evidence="6" type="ORF">A1507_18790</name>
</gene>